<sequence>MHYLGPWMGGRDKLNRLSKCNDQASGDIDDIFLEIGSNKIKITKSTSSETLKSASTLKHNLCDKDEISDEKTYFCTEKDGRKYHDGLPVYTIEELQLNNTGGDTEDCPIYCDCCT</sequence>
<evidence type="ECO:0000313" key="2">
    <source>
        <dbReference type="Proteomes" id="UP000031056"/>
    </source>
</evidence>
<evidence type="ECO:0000313" key="1">
    <source>
        <dbReference type="EMBL" id="KHN70139.1"/>
    </source>
</evidence>
<protein>
    <submittedName>
        <fullName evidence="1">Uncharacterized protein</fullName>
    </submittedName>
</protein>
<dbReference type="VEuPathDB" id="MicrosporidiaDB:M896_031260"/>
<organism evidence="1 2">
    <name type="scientific">Ordospora colligata OC4</name>
    <dbReference type="NCBI Taxonomy" id="1354746"/>
    <lineage>
        <taxon>Eukaryota</taxon>
        <taxon>Fungi</taxon>
        <taxon>Fungi incertae sedis</taxon>
        <taxon>Microsporidia</taxon>
        <taxon>Ordosporidae</taxon>
        <taxon>Ordospora</taxon>
    </lineage>
</organism>
<dbReference type="RefSeq" id="XP_014564181.1">
    <property type="nucleotide sequence ID" value="XM_014708695.1"/>
</dbReference>
<comment type="caution">
    <text evidence="1">The sequence shown here is derived from an EMBL/GenBank/DDBJ whole genome shotgun (WGS) entry which is preliminary data.</text>
</comment>
<name>A0A0B2ULH8_9MICR</name>
<reference evidence="1 2" key="1">
    <citation type="journal article" date="2014" name="MBio">
        <title>The Ordospora colligata genome; evolution of extreme reduction in microsporidia and host-to-parasite horizontal gene transfer.</title>
        <authorList>
            <person name="Pombert J.-F."/>
            <person name="Haag K.L."/>
            <person name="Beidas S."/>
            <person name="Ebert D."/>
            <person name="Keeling P.J."/>
        </authorList>
    </citation>
    <scope>NUCLEOTIDE SEQUENCE [LARGE SCALE GENOMIC DNA]</scope>
    <source>
        <strain evidence="1 2">OC4</strain>
    </source>
</reference>
<dbReference type="PANTHER" id="PTHR34066">
    <property type="entry name" value="GROWTH FACTOR 2"/>
    <property type="match status" value="1"/>
</dbReference>
<dbReference type="Proteomes" id="UP000031056">
    <property type="component" value="Unassembled WGS sequence"/>
</dbReference>
<dbReference type="HOGENOM" id="CLU_179459_0_0_1"/>
<dbReference type="Pfam" id="PF08576">
    <property type="entry name" value="DUF1764"/>
    <property type="match status" value="1"/>
</dbReference>
<dbReference type="GeneID" id="26261410"/>
<dbReference type="PANTHER" id="PTHR34066:SF1">
    <property type="entry name" value="DUF1764 FAMILY PROTEIN"/>
    <property type="match status" value="1"/>
</dbReference>
<dbReference type="InterPro" id="IPR013885">
    <property type="entry name" value="DUF1764_euk"/>
</dbReference>
<keyword evidence="2" id="KW-1185">Reference proteome</keyword>
<gene>
    <name evidence="1" type="ORF">M896_031260</name>
</gene>
<accession>A0A0B2ULH8</accession>
<dbReference type="InParanoid" id="A0A0B2ULH8"/>
<dbReference type="EMBL" id="JOKQ01000003">
    <property type="protein sequence ID" value="KHN70139.1"/>
    <property type="molecule type" value="Genomic_DNA"/>
</dbReference>
<proteinExistence type="predicted"/>
<dbReference type="OrthoDB" id="2195591at2759"/>
<dbReference type="AlphaFoldDB" id="A0A0B2ULH8"/>